<dbReference type="Gene3D" id="1.20.1050.10">
    <property type="match status" value="1"/>
</dbReference>
<dbReference type="SUPFAM" id="SSF52833">
    <property type="entry name" value="Thioredoxin-like"/>
    <property type="match status" value="1"/>
</dbReference>
<dbReference type="FunFam" id="3.40.30.10:FF:000039">
    <property type="entry name" value="Glutathione S-transferase domain"/>
    <property type="match status" value="1"/>
</dbReference>
<dbReference type="InterPro" id="IPR036282">
    <property type="entry name" value="Glutathione-S-Trfase_C_sf"/>
</dbReference>
<dbReference type="PANTHER" id="PTHR44051:SF8">
    <property type="entry name" value="GLUTATHIONE S-TRANSFERASE GSTA"/>
    <property type="match status" value="1"/>
</dbReference>
<dbReference type="Proteomes" id="UP000179076">
    <property type="component" value="Unassembled WGS sequence"/>
</dbReference>
<reference evidence="6 7" key="1">
    <citation type="journal article" date="2016" name="Nat. Commun.">
        <title>Thousands of microbial genomes shed light on interconnected biogeochemical processes in an aquifer system.</title>
        <authorList>
            <person name="Anantharaman K."/>
            <person name="Brown C.T."/>
            <person name="Hug L.A."/>
            <person name="Sharon I."/>
            <person name="Castelle C.J."/>
            <person name="Probst A.J."/>
            <person name="Thomas B.C."/>
            <person name="Singh A."/>
            <person name="Wilkins M.J."/>
            <person name="Karaoz U."/>
            <person name="Brodie E.L."/>
            <person name="Williams K.H."/>
            <person name="Hubbard S.S."/>
            <person name="Banfield J.F."/>
        </authorList>
    </citation>
    <scope>NUCLEOTIDE SEQUENCE [LARGE SCALE GENOMIC DNA]</scope>
</reference>
<dbReference type="CDD" id="cd03046">
    <property type="entry name" value="GST_N_GTT1_like"/>
    <property type="match status" value="1"/>
</dbReference>
<evidence type="ECO:0000256" key="2">
    <source>
        <dbReference type="ARBA" id="ARBA00022679"/>
    </source>
</evidence>
<dbReference type="PROSITE" id="PS50405">
    <property type="entry name" value="GST_CTER"/>
    <property type="match status" value="1"/>
</dbReference>
<dbReference type="SUPFAM" id="SSF47616">
    <property type="entry name" value="GST C-terminal domain-like"/>
    <property type="match status" value="1"/>
</dbReference>
<dbReference type="Pfam" id="PF02798">
    <property type="entry name" value="GST_N"/>
    <property type="match status" value="1"/>
</dbReference>
<proteinExistence type="inferred from homology"/>
<evidence type="ECO:0000256" key="3">
    <source>
        <dbReference type="RuleBase" id="RU003494"/>
    </source>
</evidence>
<dbReference type="InterPro" id="IPR004046">
    <property type="entry name" value="GST_C"/>
</dbReference>
<dbReference type="InterPro" id="IPR036249">
    <property type="entry name" value="Thioredoxin-like_sf"/>
</dbReference>
<dbReference type="InterPro" id="IPR040079">
    <property type="entry name" value="Glutathione_S-Trfase"/>
</dbReference>
<accession>A0A1F6V9T5</accession>
<organism evidence="6 7">
    <name type="scientific">Candidatus Muproteobacteria bacterium RBG_16_60_9</name>
    <dbReference type="NCBI Taxonomy" id="1817755"/>
    <lineage>
        <taxon>Bacteria</taxon>
        <taxon>Pseudomonadati</taxon>
        <taxon>Pseudomonadota</taxon>
        <taxon>Candidatus Muproteobacteria</taxon>
    </lineage>
</organism>
<dbReference type="GO" id="GO:0016740">
    <property type="term" value="F:transferase activity"/>
    <property type="evidence" value="ECO:0007669"/>
    <property type="project" value="UniProtKB-KW"/>
</dbReference>
<evidence type="ECO:0000256" key="1">
    <source>
        <dbReference type="ARBA" id="ARBA00007409"/>
    </source>
</evidence>
<sequence length="206" mass="23192">MAIKLYSWPRSSGTRVAWALEELGTPYEYVELDPKKQENRSSKYLAVNPHGKVPALVDGDQRFFESAAILLHLGNKYGVEKNLWPAGGGQARADAESWAVWATAELGPYMMQYLYHGLDTPVSYAPEDRSRAAAEYSLSQFNRNLDALESRLEGRDYLLDAFSLVDVAAASWLIMGTMFGLKLDRHPRLAAWSKRCAERSAFKRAR</sequence>
<dbReference type="AlphaFoldDB" id="A0A1F6V9T5"/>
<name>A0A1F6V9T5_9PROT</name>
<dbReference type="SFLD" id="SFLDS00019">
    <property type="entry name" value="Glutathione_Transferase_(cytos"/>
    <property type="match status" value="1"/>
</dbReference>
<evidence type="ECO:0000259" key="5">
    <source>
        <dbReference type="PROSITE" id="PS50405"/>
    </source>
</evidence>
<dbReference type="PROSITE" id="PS50404">
    <property type="entry name" value="GST_NTER"/>
    <property type="match status" value="1"/>
</dbReference>
<dbReference type="InterPro" id="IPR004045">
    <property type="entry name" value="Glutathione_S-Trfase_N"/>
</dbReference>
<dbReference type="Gene3D" id="3.40.30.10">
    <property type="entry name" value="Glutaredoxin"/>
    <property type="match status" value="1"/>
</dbReference>
<feature type="domain" description="GST N-terminal" evidence="4">
    <location>
        <begin position="1"/>
        <end position="81"/>
    </location>
</feature>
<comment type="similarity">
    <text evidence="1 3">Belongs to the GST superfamily.</text>
</comment>
<keyword evidence="2" id="KW-0808">Transferase</keyword>
<evidence type="ECO:0000313" key="7">
    <source>
        <dbReference type="Proteomes" id="UP000179076"/>
    </source>
</evidence>
<evidence type="ECO:0008006" key="8">
    <source>
        <dbReference type="Google" id="ProtNLM"/>
    </source>
</evidence>
<dbReference type="PANTHER" id="PTHR44051">
    <property type="entry name" value="GLUTATHIONE S-TRANSFERASE-RELATED"/>
    <property type="match status" value="1"/>
</dbReference>
<dbReference type="EMBL" id="MFSP01000088">
    <property type="protein sequence ID" value="OGI66423.1"/>
    <property type="molecule type" value="Genomic_DNA"/>
</dbReference>
<dbReference type="SFLD" id="SFLDG01150">
    <property type="entry name" value="Main.1:_Beta-like"/>
    <property type="match status" value="1"/>
</dbReference>
<evidence type="ECO:0000313" key="6">
    <source>
        <dbReference type="EMBL" id="OGI66423.1"/>
    </source>
</evidence>
<dbReference type="InterPro" id="IPR010987">
    <property type="entry name" value="Glutathione-S-Trfase_C-like"/>
</dbReference>
<gene>
    <name evidence="6" type="ORF">A2W18_00250</name>
</gene>
<evidence type="ECO:0000259" key="4">
    <source>
        <dbReference type="PROSITE" id="PS50404"/>
    </source>
</evidence>
<dbReference type="SFLD" id="SFLDG00358">
    <property type="entry name" value="Main_(cytGST)"/>
    <property type="match status" value="1"/>
</dbReference>
<dbReference type="Pfam" id="PF00043">
    <property type="entry name" value="GST_C"/>
    <property type="match status" value="1"/>
</dbReference>
<feature type="domain" description="GST C-terminal" evidence="5">
    <location>
        <begin position="88"/>
        <end position="206"/>
    </location>
</feature>
<comment type="caution">
    <text evidence="6">The sequence shown here is derived from an EMBL/GenBank/DDBJ whole genome shotgun (WGS) entry which is preliminary data.</text>
</comment>
<protein>
    <recommendedName>
        <fullName evidence="8">Glutathione S-transferase</fullName>
    </recommendedName>
</protein>